<evidence type="ECO:0000313" key="1">
    <source>
        <dbReference type="EMBL" id="JAH56718.1"/>
    </source>
</evidence>
<sequence>MFQCFWLYAAVSVCNTNFPHIVNPFIITSIRTGASSPFIMQTVKLVTVDIRNVQYGCWKC</sequence>
<reference evidence="1" key="2">
    <citation type="journal article" date="2015" name="Fish Shellfish Immunol.">
        <title>Early steps in the European eel (Anguilla anguilla)-Vibrio vulnificus interaction in the gills: Role of the RtxA13 toxin.</title>
        <authorList>
            <person name="Callol A."/>
            <person name="Pajuelo D."/>
            <person name="Ebbesson L."/>
            <person name="Teles M."/>
            <person name="MacKenzie S."/>
            <person name="Amaro C."/>
        </authorList>
    </citation>
    <scope>NUCLEOTIDE SEQUENCE</scope>
</reference>
<protein>
    <submittedName>
        <fullName evidence="1">Uncharacterized protein</fullName>
    </submittedName>
</protein>
<dbReference type="AlphaFoldDB" id="A0A0E9TVG6"/>
<name>A0A0E9TVG6_ANGAN</name>
<reference evidence="1" key="1">
    <citation type="submission" date="2014-11" db="EMBL/GenBank/DDBJ databases">
        <authorList>
            <person name="Amaro Gonzalez C."/>
        </authorList>
    </citation>
    <scope>NUCLEOTIDE SEQUENCE</scope>
</reference>
<dbReference type="EMBL" id="GBXM01051859">
    <property type="protein sequence ID" value="JAH56718.1"/>
    <property type="molecule type" value="Transcribed_RNA"/>
</dbReference>
<dbReference type="EMBL" id="GBXM01059476">
    <property type="protein sequence ID" value="JAH49101.1"/>
    <property type="molecule type" value="Transcribed_RNA"/>
</dbReference>
<organism evidence="1">
    <name type="scientific">Anguilla anguilla</name>
    <name type="common">European freshwater eel</name>
    <name type="synonym">Muraena anguilla</name>
    <dbReference type="NCBI Taxonomy" id="7936"/>
    <lineage>
        <taxon>Eukaryota</taxon>
        <taxon>Metazoa</taxon>
        <taxon>Chordata</taxon>
        <taxon>Craniata</taxon>
        <taxon>Vertebrata</taxon>
        <taxon>Euteleostomi</taxon>
        <taxon>Actinopterygii</taxon>
        <taxon>Neopterygii</taxon>
        <taxon>Teleostei</taxon>
        <taxon>Anguilliformes</taxon>
        <taxon>Anguillidae</taxon>
        <taxon>Anguilla</taxon>
    </lineage>
</organism>
<proteinExistence type="predicted"/>
<accession>A0A0E9TVG6</accession>